<evidence type="ECO:0000256" key="2">
    <source>
        <dbReference type="ARBA" id="ARBA00022475"/>
    </source>
</evidence>
<name>A0AAJ6HTE9_9ACTN</name>
<feature type="coiled-coil region" evidence="6">
    <location>
        <begin position="420"/>
        <end position="450"/>
    </location>
</feature>
<dbReference type="InterPro" id="IPR036259">
    <property type="entry name" value="MFS_trans_sf"/>
</dbReference>
<keyword evidence="6" id="KW-0175">Coiled coil</keyword>
<keyword evidence="10" id="KW-1185">Reference proteome</keyword>
<feature type="transmembrane region" description="Helical" evidence="7">
    <location>
        <begin position="395"/>
        <end position="417"/>
    </location>
</feature>
<dbReference type="KEGG" id="mprn:Q3V37_00935"/>
<dbReference type="Gene3D" id="1.20.1250.20">
    <property type="entry name" value="MFS general substrate transporter like domains"/>
    <property type="match status" value="2"/>
</dbReference>
<dbReference type="GO" id="GO:0022857">
    <property type="term" value="F:transmembrane transporter activity"/>
    <property type="evidence" value="ECO:0007669"/>
    <property type="project" value="InterPro"/>
</dbReference>
<comment type="subcellular location">
    <subcellularLocation>
        <location evidence="1">Cell membrane</location>
        <topology evidence="1">Multi-pass membrane protein</topology>
    </subcellularLocation>
</comment>
<organism evidence="9 10">
    <name type="scientific">Micromonospora profundi</name>
    <dbReference type="NCBI Taxonomy" id="1420889"/>
    <lineage>
        <taxon>Bacteria</taxon>
        <taxon>Bacillati</taxon>
        <taxon>Actinomycetota</taxon>
        <taxon>Actinomycetes</taxon>
        <taxon>Micromonosporales</taxon>
        <taxon>Micromonosporaceae</taxon>
        <taxon>Micromonospora</taxon>
    </lineage>
</organism>
<evidence type="ECO:0000256" key="4">
    <source>
        <dbReference type="ARBA" id="ARBA00022989"/>
    </source>
</evidence>
<feature type="transmembrane region" description="Helical" evidence="7">
    <location>
        <begin position="339"/>
        <end position="356"/>
    </location>
</feature>
<evidence type="ECO:0000259" key="8">
    <source>
        <dbReference type="PROSITE" id="PS50850"/>
    </source>
</evidence>
<feature type="transmembrane region" description="Helical" evidence="7">
    <location>
        <begin position="99"/>
        <end position="120"/>
    </location>
</feature>
<evidence type="ECO:0000256" key="6">
    <source>
        <dbReference type="SAM" id="Coils"/>
    </source>
</evidence>
<keyword evidence="5 7" id="KW-0472">Membrane</keyword>
<feature type="transmembrane region" description="Helical" evidence="7">
    <location>
        <begin position="34"/>
        <end position="52"/>
    </location>
</feature>
<keyword evidence="4 7" id="KW-1133">Transmembrane helix</keyword>
<dbReference type="InterPro" id="IPR011701">
    <property type="entry name" value="MFS"/>
</dbReference>
<feature type="transmembrane region" description="Helical" evidence="7">
    <location>
        <begin position="247"/>
        <end position="269"/>
    </location>
</feature>
<evidence type="ECO:0000313" key="9">
    <source>
        <dbReference type="EMBL" id="WLS45887.1"/>
    </source>
</evidence>
<feature type="domain" description="Major facilitator superfamily (MFS) profile" evidence="8">
    <location>
        <begin position="33"/>
        <end position="422"/>
    </location>
</feature>
<dbReference type="Proteomes" id="UP001235874">
    <property type="component" value="Chromosome"/>
</dbReference>
<feature type="transmembrane region" description="Helical" evidence="7">
    <location>
        <begin position="190"/>
        <end position="210"/>
    </location>
</feature>
<evidence type="ECO:0000256" key="5">
    <source>
        <dbReference type="ARBA" id="ARBA00023136"/>
    </source>
</evidence>
<dbReference type="InterPro" id="IPR020846">
    <property type="entry name" value="MFS_dom"/>
</dbReference>
<keyword evidence="3 7" id="KW-0812">Transmembrane</keyword>
<protein>
    <submittedName>
        <fullName evidence="9">MFS transporter</fullName>
    </submittedName>
</protein>
<accession>A0AAJ6HTE9</accession>
<dbReference type="CDD" id="cd06173">
    <property type="entry name" value="MFS_MefA_like"/>
    <property type="match status" value="1"/>
</dbReference>
<dbReference type="PANTHER" id="PTHR23513:SF6">
    <property type="entry name" value="MAJOR FACILITATOR SUPERFAMILY ASSOCIATED DOMAIN-CONTAINING PROTEIN"/>
    <property type="match status" value="1"/>
</dbReference>
<reference evidence="9 10" key="1">
    <citation type="submission" date="2023-07" db="EMBL/GenBank/DDBJ databases">
        <title>Micromonospora profundi TRM 95458 converts glycerol to a new osmotic compound.</title>
        <authorList>
            <person name="Lu D."/>
        </authorList>
    </citation>
    <scope>NUCLEOTIDE SEQUENCE [LARGE SCALE GENOMIC DNA]</scope>
    <source>
        <strain evidence="9 10">TRM95458</strain>
    </source>
</reference>
<dbReference type="GO" id="GO:0005886">
    <property type="term" value="C:plasma membrane"/>
    <property type="evidence" value="ECO:0007669"/>
    <property type="project" value="UniProtKB-SubCell"/>
</dbReference>
<dbReference type="AlphaFoldDB" id="A0AAJ6HTE9"/>
<evidence type="ECO:0000256" key="7">
    <source>
        <dbReference type="SAM" id="Phobius"/>
    </source>
</evidence>
<evidence type="ECO:0000256" key="3">
    <source>
        <dbReference type="ARBA" id="ARBA00022692"/>
    </source>
</evidence>
<proteinExistence type="predicted"/>
<evidence type="ECO:0000256" key="1">
    <source>
        <dbReference type="ARBA" id="ARBA00004651"/>
    </source>
</evidence>
<sequence length="470" mass="48945">MVPLALGRDDAVTVTEPPGAPARRAAKLTRNRDFLLLWTGSGLSALGARATSIGYTLLVYWSTGSATAASLVTFAALLPNLVAQLPAGALVDRWNRRTTMLVCTAGRILGVGSVGAVVLLDAVWLPHLMVVAFVEATLGICYTLAERAAVCAVVPRDQLGGALAANESRANAASILGQPTGTVLYSVARFAPFLFATVVHLMSLVTLLFVRRDLQAPRSSDGEGSGLIAQIREGVAFIWGKLYLRRALCLFAASNILFQILSLGLVVLVKDRDGTPATVGVLLAVNSVFGMAGAMTSNAFLRRWGIRRMMIGIHLAWAVLMPLLVVAPGLVAVSVLLALINYGAGIGNVAGVLYLLRTTPDELRGRAGSIFTLLSSGANSIGALLAGFLLDAVRIEVALAVVGATMVVIAAFAVLAFGTRTAAQAERAEADAERAAAEQVAAERADAERAAAERADAELAATPAGRDPRG</sequence>
<gene>
    <name evidence="9" type="ORF">Q3V37_00935</name>
</gene>
<dbReference type="EMBL" id="CP130472">
    <property type="protein sequence ID" value="WLS45887.1"/>
    <property type="molecule type" value="Genomic_DNA"/>
</dbReference>
<dbReference type="PROSITE" id="PS50850">
    <property type="entry name" value="MFS"/>
    <property type="match status" value="1"/>
</dbReference>
<keyword evidence="2" id="KW-1003">Cell membrane</keyword>
<dbReference type="PANTHER" id="PTHR23513">
    <property type="entry name" value="INTEGRAL MEMBRANE EFFLUX PROTEIN-RELATED"/>
    <property type="match status" value="1"/>
</dbReference>
<feature type="transmembrane region" description="Helical" evidence="7">
    <location>
        <begin position="281"/>
        <end position="301"/>
    </location>
</feature>
<feature type="transmembrane region" description="Helical" evidence="7">
    <location>
        <begin position="313"/>
        <end position="333"/>
    </location>
</feature>
<dbReference type="SUPFAM" id="SSF103473">
    <property type="entry name" value="MFS general substrate transporter"/>
    <property type="match status" value="1"/>
</dbReference>
<evidence type="ECO:0000313" key="10">
    <source>
        <dbReference type="Proteomes" id="UP001235874"/>
    </source>
</evidence>
<feature type="transmembrane region" description="Helical" evidence="7">
    <location>
        <begin position="368"/>
        <end position="389"/>
    </location>
</feature>
<dbReference type="RefSeq" id="WP_306272591.1">
    <property type="nucleotide sequence ID" value="NZ_CP130472.1"/>
</dbReference>
<dbReference type="Pfam" id="PF07690">
    <property type="entry name" value="MFS_1"/>
    <property type="match status" value="1"/>
</dbReference>